<dbReference type="RefSeq" id="XP_003286337.1">
    <property type="nucleotide sequence ID" value="XM_003286289.1"/>
</dbReference>
<gene>
    <name evidence="4" type="ORF">DICPUDRAFT_150317</name>
</gene>
<dbReference type="AlphaFoldDB" id="F0ZG08"/>
<organism evidence="4 5">
    <name type="scientific">Dictyostelium purpureum</name>
    <name type="common">Slime mold</name>
    <dbReference type="NCBI Taxonomy" id="5786"/>
    <lineage>
        <taxon>Eukaryota</taxon>
        <taxon>Amoebozoa</taxon>
        <taxon>Evosea</taxon>
        <taxon>Eumycetozoa</taxon>
        <taxon>Dictyostelia</taxon>
        <taxon>Dictyosteliales</taxon>
        <taxon>Dictyosteliaceae</taxon>
        <taxon>Dictyostelium</taxon>
    </lineage>
</organism>
<keyword evidence="5" id="KW-1185">Reference proteome</keyword>
<dbReference type="Proteomes" id="UP000001064">
    <property type="component" value="Unassembled WGS sequence"/>
</dbReference>
<protein>
    <recommendedName>
        <fullName evidence="3">DDE Tnp4 domain-containing protein</fullName>
    </recommendedName>
</protein>
<evidence type="ECO:0000313" key="5">
    <source>
        <dbReference type="Proteomes" id="UP000001064"/>
    </source>
</evidence>
<evidence type="ECO:0000259" key="3">
    <source>
        <dbReference type="Pfam" id="PF13359"/>
    </source>
</evidence>
<dbReference type="GeneID" id="10503731"/>
<evidence type="ECO:0000256" key="1">
    <source>
        <dbReference type="ARBA" id="ARBA00001968"/>
    </source>
</evidence>
<evidence type="ECO:0000256" key="2">
    <source>
        <dbReference type="ARBA" id="ARBA00022723"/>
    </source>
</evidence>
<feature type="domain" description="DDE Tnp4" evidence="3">
    <location>
        <begin position="159"/>
        <end position="269"/>
    </location>
</feature>
<dbReference type="KEGG" id="dpp:DICPUDRAFT_150317"/>
<dbReference type="InterPro" id="IPR027806">
    <property type="entry name" value="HARBI1_dom"/>
</dbReference>
<comment type="cofactor">
    <cofactor evidence="1">
        <name>a divalent metal cation</name>
        <dbReference type="ChEBI" id="CHEBI:60240"/>
    </cofactor>
</comment>
<dbReference type="VEuPathDB" id="AmoebaDB:DICPUDRAFT_150317"/>
<sequence>MKALLGIETLEDIQKINSIRFKSKYWLDKYEFLKIYNSLNIFVLKKFEKDKNNTYINDNTAQADYFLSISKNFLFKLLMFLNYIKSYPTSQQFSTTWGKDHKTILKYRSHIIDIFLEYFYENPIDPSSRLTQKPLEIIAENQSPTGETIKKKNLIYSVIDTTIFKISKPVGHKNESPYYSDKHKFHGVKIQTIVNITDGKLNHISRGTFPGSMHDFEIAKKIDFKEDYPLIENELILGDLGYQGDQGDQKVFLCANIRGADQNGENLSPMD</sequence>
<dbReference type="GO" id="GO:0046872">
    <property type="term" value="F:metal ion binding"/>
    <property type="evidence" value="ECO:0007669"/>
    <property type="project" value="UniProtKB-KW"/>
</dbReference>
<dbReference type="Pfam" id="PF13359">
    <property type="entry name" value="DDE_Tnp_4"/>
    <property type="match status" value="1"/>
</dbReference>
<evidence type="ECO:0000313" key="4">
    <source>
        <dbReference type="EMBL" id="EGC37134.1"/>
    </source>
</evidence>
<accession>F0ZG08</accession>
<dbReference type="InParanoid" id="F0ZG08"/>
<keyword evidence="2" id="KW-0479">Metal-binding</keyword>
<proteinExistence type="predicted"/>
<name>F0ZG08_DICPU</name>
<dbReference type="EMBL" id="GL871007">
    <property type="protein sequence ID" value="EGC37134.1"/>
    <property type="molecule type" value="Genomic_DNA"/>
</dbReference>
<reference evidence="5" key="1">
    <citation type="journal article" date="2011" name="Genome Biol.">
        <title>Comparative genomics of the social amoebae Dictyostelium discoideum and Dictyostelium purpureum.</title>
        <authorList>
            <consortium name="US DOE Joint Genome Institute (JGI-PGF)"/>
            <person name="Sucgang R."/>
            <person name="Kuo A."/>
            <person name="Tian X."/>
            <person name="Salerno W."/>
            <person name="Parikh A."/>
            <person name="Feasley C.L."/>
            <person name="Dalin E."/>
            <person name="Tu H."/>
            <person name="Huang E."/>
            <person name="Barry K."/>
            <person name="Lindquist E."/>
            <person name="Shapiro H."/>
            <person name="Bruce D."/>
            <person name="Schmutz J."/>
            <person name="Salamov A."/>
            <person name="Fey P."/>
            <person name="Gaudet P."/>
            <person name="Anjard C."/>
            <person name="Babu M.M."/>
            <person name="Basu S."/>
            <person name="Bushmanova Y."/>
            <person name="van der Wel H."/>
            <person name="Katoh-Kurasawa M."/>
            <person name="Dinh C."/>
            <person name="Coutinho P.M."/>
            <person name="Saito T."/>
            <person name="Elias M."/>
            <person name="Schaap P."/>
            <person name="Kay R.R."/>
            <person name="Henrissat B."/>
            <person name="Eichinger L."/>
            <person name="Rivero F."/>
            <person name="Putnam N.H."/>
            <person name="West C.M."/>
            <person name="Loomis W.F."/>
            <person name="Chisholm R.L."/>
            <person name="Shaulsky G."/>
            <person name="Strassmann J.E."/>
            <person name="Queller D.C."/>
            <person name="Kuspa A."/>
            <person name="Grigoriev I.V."/>
        </authorList>
    </citation>
    <scope>NUCLEOTIDE SEQUENCE [LARGE SCALE GENOMIC DNA]</scope>
    <source>
        <strain evidence="5">QSDP1</strain>
    </source>
</reference>